<evidence type="ECO:0000256" key="2">
    <source>
        <dbReference type="SAM" id="MobiDB-lite"/>
    </source>
</evidence>
<sequence>MANCFVRCCRKVKHLPTGLLLFLVFVIQAATLNYYLSHYKGMAWLAMLSYLLDEDMFFGPNTLKTALALAGVLFLLLLSSLHDAKPGTERKRYIEELTGTVIFDILDGVDSMEILFIKEDRDDFPPGLEDTIIAIACINFILPTIPLLTLNRTKYGLAKMSQKLVMIHKICLAFAVNLPLLITRMILWHGLNHGVSIFSLKNIIVMAMISYDFYEHHEVEEEREERGNKGEGNGKENGKTNEDVPDMYVMEDRFNYSST</sequence>
<evidence type="ECO:0000313" key="5">
    <source>
        <dbReference type="Proteomes" id="UP001186944"/>
    </source>
</evidence>
<reference evidence="4" key="1">
    <citation type="submission" date="2019-08" db="EMBL/GenBank/DDBJ databases">
        <title>The improved chromosome-level genome for the pearl oyster Pinctada fucata martensii using PacBio sequencing and Hi-C.</title>
        <authorList>
            <person name="Zheng Z."/>
        </authorList>
    </citation>
    <scope>NUCLEOTIDE SEQUENCE</scope>
    <source>
        <strain evidence="4">ZZ-2019</strain>
        <tissue evidence="4">Adductor muscle</tissue>
    </source>
</reference>
<comment type="similarity">
    <text evidence="1">Belongs to the TMEM121 family.</text>
</comment>
<organism evidence="4 5">
    <name type="scientific">Pinctada imbricata</name>
    <name type="common">Atlantic pearl-oyster</name>
    <name type="synonym">Pinctada martensii</name>
    <dbReference type="NCBI Taxonomy" id="66713"/>
    <lineage>
        <taxon>Eukaryota</taxon>
        <taxon>Metazoa</taxon>
        <taxon>Spiralia</taxon>
        <taxon>Lophotrochozoa</taxon>
        <taxon>Mollusca</taxon>
        <taxon>Bivalvia</taxon>
        <taxon>Autobranchia</taxon>
        <taxon>Pteriomorphia</taxon>
        <taxon>Pterioida</taxon>
        <taxon>Pterioidea</taxon>
        <taxon>Pteriidae</taxon>
        <taxon>Pinctada</taxon>
    </lineage>
</organism>
<evidence type="ECO:0000256" key="3">
    <source>
        <dbReference type="SAM" id="Phobius"/>
    </source>
</evidence>
<keyword evidence="3" id="KW-0812">Transmembrane</keyword>
<dbReference type="Proteomes" id="UP001186944">
    <property type="component" value="Unassembled WGS sequence"/>
</dbReference>
<accession>A0AA88XPQ2</accession>
<evidence type="ECO:0000313" key="4">
    <source>
        <dbReference type="EMBL" id="KAK3089493.1"/>
    </source>
</evidence>
<protein>
    <submittedName>
        <fullName evidence="4">Uncharacterized protein</fullName>
    </submittedName>
</protein>
<dbReference type="AlphaFoldDB" id="A0AA88XPQ2"/>
<gene>
    <name evidence="4" type="ORF">FSP39_004031</name>
</gene>
<dbReference type="Pfam" id="PF14997">
    <property type="entry name" value="CECR6_TMEM121"/>
    <property type="match status" value="1"/>
</dbReference>
<dbReference type="PANTHER" id="PTHR47399">
    <property type="entry name" value="TRANSMEMBRANE PROTEIN 121B"/>
    <property type="match status" value="1"/>
</dbReference>
<feature type="transmembrane region" description="Helical" evidence="3">
    <location>
        <begin position="132"/>
        <end position="150"/>
    </location>
</feature>
<proteinExistence type="inferred from homology"/>
<dbReference type="InterPro" id="IPR032776">
    <property type="entry name" value="CECR6/TMEM121"/>
</dbReference>
<feature type="region of interest" description="Disordered" evidence="2">
    <location>
        <begin position="220"/>
        <end position="245"/>
    </location>
</feature>
<feature type="transmembrane region" description="Helical" evidence="3">
    <location>
        <begin position="56"/>
        <end position="77"/>
    </location>
</feature>
<dbReference type="EMBL" id="VSWD01000010">
    <property type="protein sequence ID" value="KAK3089493.1"/>
    <property type="molecule type" value="Genomic_DNA"/>
</dbReference>
<keyword evidence="5" id="KW-1185">Reference proteome</keyword>
<dbReference type="InterPro" id="IPR026624">
    <property type="entry name" value="CECR6"/>
</dbReference>
<comment type="caution">
    <text evidence="4">The sequence shown here is derived from an EMBL/GenBank/DDBJ whole genome shotgun (WGS) entry which is preliminary data.</text>
</comment>
<keyword evidence="3" id="KW-1133">Transmembrane helix</keyword>
<evidence type="ECO:0000256" key="1">
    <source>
        <dbReference type="ARBA" id="ARBA00007711"/>
    </source>
</evidence>
<dbReference type="PANTHER" id="PTHR47399:SF1">
    <property type="entry name" value="TRANSMEMBRANE PROTEIN 121B"/>
    <property type="match status" value="1"/>
</dbReference>
<name>A0AA88XPQ2_PINIB</name>
<feature type="transmembrane region" description="Helical" evidence="3">
    <location>
        <begin position="17"/>
        <end position="36"/>
    </location>
</feature>
<keyword evidence="3" id="KW-0472">Membrane</keyword>
<feature type="compositionally biased region" description="Basic and acidic residues" evidence="2">
    <location>
        <begin position="220"/>
        <end position="242"/>
    </location>
</feature>
<feature type="transmembrane region" description="Helical" evidence="3">
    <location>
        <begin position="170"/>
        <end position="189"/>
    </location>
</feature>